<keyword evidence="1" id="KW-0346">Stress response</keyword>
<accession>A0AA88H1A7</accession>
<evidence type="ECO:0000256" key="1">
    <source>
        <dbReference type="ARBA" id="ARBA00023016"/>
    </source>
</evidence>
<evidence type="ECO:0000256" key="2">
    <source>
        <dbReference type="PROSITE-ProRule" id="PRU00285"/>
    </source>
</evidence>
<name>A0AA88H1A7_NAELO</name>
<evidence type="ECO:0000313" key="5">
    <source>
        <dbReference type="EMBL" id="KAG2392281.1"/>
    </source>
</evidence>
<protein>
    <recommendedName>
        <fullName evidence="4">SHSP domain-containing protein</fullName>
    </recommendedName>
</protein>
<dbReference type="Gene3D" id="2.60.40.790">
    <property type="match status" value="1"/>
</dbReference>
<reference evidence="5 6" key="1">
    <citation type="journal article" date="2018" name="BMC Genomics">
        <title>The genome of Naegleria lovaniensis, the basis for a comparative approach to unravel pathogenicity factors of the human pathogenic amoeba N. fowleri.</title>
        <authorList>
            <person name="Liechti N."/>
            <person name="Schurch N."/>
            <person name="Bruggmann R."/>
            <person name="Wittwer M."/>
        </authorList>
    </citation>
    <scope>NUCLEOTIDE SEQUENCE [LARGE SCALE GENOMIC DNA]</scope>
    <source>
        <strain evidence="5 6">ATCC 30569</strain>
    </source>
</reference>
<evidence type="ECO:0000256" key="3">
    <source>
        <dbReference type="RuleBase" id="RU003616"/>
    </source>
</evidence>
<dbReference type="GeneID" id="68104987"/>
<dbReference type="PROSITE" id="PS01031">
    <property type="entry name" value="SHSP"/>
    <property type="match status" value="1"/>
</dbReference>
<dbReference type="InterPro" id="IPR002068">
    <property type="entry name" value="A-crystallin/Hsp20_dom"/>
</dbReference>
<evidence type="ECO:0000313" key="6">
    <source>
        <dbReference type="Proteomes" id="UP000816034"/>
    </source>
</evidence>
<comment type="caution">
    <text evidence="5">The sequence shown here is derived from an EMBL/GenBank/DDBJ whole genome shotgun (WGS) entry which is preliminary data.</text>
</comment>
<dbReference type="SUPFAM" id="SSF49764">
    <property type="entry name" value="HSP20-like chaperones"/>
    <property type="match status" value="1"/>
</dbReference>
<dbReference type="Proteomes" id="UP000816034">
    <property type="component" value="Unassembled WGS sequence"/>
</dbReference>
<dbReference type="CDD" id="cd06464">
    <property type="entry name" value="ACD_sHsps-like"/>
    <property type="match status" value="1"/>
</dbReference>
<sequence>MSHHHNRQLTKAHPRSNNTWLNTFFDDPFFTAFDRTDDRLVSVFRPTTDVSETDREVKIVCNVPGMTKENIKIDVDEEHRTLTVSGEMKKESREENETYHCVERSHGSFSRTVYLPSNADLDAIKANLEHGVLRVSVPKIVEEPKKKTRSVNIE</sequence>
<dbReference type="InterPro" id="IPR008978">
    <property type="entry name" value="HSP20-like_chaperone"/>
</dbReference>
<dbReference type="PANTHER" id="PTHR11527">
    <property type="entry name" value="HEAT-SHOCK PROTEIN 20 FAMILY MEMBER"/>
    <property type="match status" value="1"/>
</dbReference>
<comment type="similarity">
    <text evidence="2 3">Belongs to the small heat shock protein (HSP20) family.</text>
</comment>
<dbReference type="Pfam" id="PF00011">
    <property type="entry name" value="HSP20"/>
    <property type="match status" value="1"/>
</dbReference>
<proteinExistence type="inferred from homology"/>
<feature type="domain" description="SHSP" evidence="4">
    <location>
        <begin position="39"/>
        <end position="154"/>
    </location>
</feature>
<dbReference type="AlphaFoldDB" id="A0AA88H1A7"/>
<gene>
    <name evidence="5" type="ORF">C9374_012533</name>
</gene>
<organism evidence="5 6">
    <name type="scientific">Naegleria lovaniensis</name>
    <name type="common">Amoeba</name>
    <dbReference type="NCBI Taxonomy" id="51637"/>
    <lineage>
        <taxon>Eukaryota</taxon>
        <taxon>Discoba</taxon>
        <taxon>Heterolobosea</taxon>
        <taxon>Tetramitia</taxon>
        <taxon>Eutetramitia</taxon>
        <taxon>Vahlkampfiidae</taxon>
        <taxon>Naegleria</taxon>
    </lineage>
</organism>
<dbReference type="RefSeq" id="XP_044554175.1">
    <property type="nucleotide sequence ID" value="XM_044688310.1"/>
</dbReference>
<dbReference type="InterPro" id="IPR031107">
    <property type="entry name" value="Small_HSP"/>
</dbReference>
<keyword evidence="6" id="KW-1185">Reference proteome</keyword>
<dbReference type="EMBL" id="PYSW02000005">
    <property type="protein sequence ID" value="KAG2392281.1"/>
    <property type="molecule type" value="Genomic_DNA"/>
</dbReference>
<evidence type="ECO:0000259" key="4">
    <source>
        <dbReference type="PROSITE" id="PS01031"/>
    </source>
</evidence>